<keyword evidence="2" id="KW-0731">Sigma factor</keyword>
<dbReference type="EMBL" id="CP036525">
    <property type="protein sequence ID" value="QDT07018.1"/>
    <property type="molecule type" value="Genomic_DNA"/>
</dbReference>
<evidence type="ECO:0000313" key="6">
    <source>
        <dbReference type="Proteomes" id="UP000318538"/>
    </source>
</evidence>
<dbReference type="RefSeq" id="WP_218933513.1">
    <property type="nucleotide sequence ID" value="NZ_CP036525.1"/>
</dbReference>
<dbReference type="KEGG" id="rlc:K227x_54430"/>
<dbReference type="InterPro" id="IPR014284">
    <property type="entry name" value="RNA_pol_sigma-70_dom"/>
</dbReference>
<dbReference type="Proteomes" id="UP000318538">
    <property type="component" value="Chromosome"/>
</dbReference>
<dbReference type="InterPro" id="IPR039425">
    <property type="entry name" value="RNA_pol_sigma-70-like"/>
</dbReference>
<evidence type="ECO:0000256" key="2">
    <source>
        <dbReference type="ARBA" id="ARBA00023082"/>
    </source>
</evidence>
<dbReference type="NCBIfam" id="TIGR02937">
    <property type="entry name" value="sigma70-ECF"/>
    <property type="match status" value="1"/>
</dbReference>
<dbReference type="PANTHER" id="PTHR43133">
    <property type="entry name" value="RNA POLYMERASE ECF-TYPE SIGMA FACTO"/>
    <property type="match status" value="1"/>
</dbReference>
<evidence type="ECO:0000256" key="1">
    <source>
        <dbReference type="ARBA" id="ARBA00023015"/>
    </source>
</evidence>
<dbReference type="InterPro" id="IPR013324">
    <property type="entry name" value="RNA_pol_sigma_r3/r4-like"/>
</dbReference>
<dbReference type="InterPro" id="IPR036388">
    <property type="entry name" value="WH-like_DNA-bd_sf"/>
</dbReference>
<organism evidence="5 6">
    <name type="scientific">Rubripirellula lacrimiformis</name>
    <dbReference type="NCBI Taxonomy" id="1930273"/>
    <lineage>
        <taxon>Bacteria</taxon>
        <taxon>Pseudomonadati</taxon>
        <taxon>Planctomycetota</taxon>
        <taxon>Planctomycetia</taxon>
        <taxon>Pirellulales</taxon>
        <taxon>Pirellulaceae</taxon>
        <taxon>Rubripirellula</taxon>
    </lineage>
</organism>
<sequence>MIDSNVNTLLSRIASGDAQASSDLLPLVYTELRRMAKRHLRNERASHTLDPTGLVHEAYLRMVGSDSTQWVDSGHFFAIASTAMRRILIEHARSKNRFKRGGNLVRVPLDPETLAGLGGFESDRLVHPEYVMALDEGLNRLQQVDPTAVEVIHLRYFAGLSIEQTAEALGISSRTVCRSWSFARAWLHREMFGDACDDAPAA</sequence>
<dbReference type="InterPro" id="IPR011517">
    <property type="entry name" value="RNA_pol_sigma70_ECF-like"/>
</dbReference>
<dbReference type="SUPFAM" id="SSF88659">
    <property type="entry name" value="Sigma3 and sigma4 domains of RNA polymerase sigma factors"/>
    <property type="match status" value="1"/>
</dbReference>
<feature type="domain" description="RNA polymerase sigma-70 ECF-like HTH" evidence="4">
    <location>
        <begin position="4"/>
        <end position="192"/>
    </location>
</feature>
<reference evidence="5 6" key="1">
    <citation type="submission" date="2019-02" db="EMBL/GenBank/DDBJ databases">
        <title>Deep-cultivation of Planctomycetes and their phenomic and genomic characterization uncovers novel biology.</title>
        <authorList>
            <person name="Wiegand S."/>
            <person name="Jogler M."/>
            <person name="Boedeker C."/>
            <person name="Pinto D."/>
            <person name="Vollmers J."/>
            <person name="Rivas-Marin E."/>
            <person name="Kohn T."/>
            <person name="Peeters S.H."/>
            <person name="Heuer A."/>
            <person name="Rast P."/>
            <person name="Oberbeckmann S."/>
            <person name="Bunk B."/>
            <person name="Jeske O."/>
            <person name="Meyerdierks A."/>
            <person name="Storesund J.E."/>
            <person name="Kallscheuer N."/>
            <person name="Luecker S."/>
            <person name="Lage O.M."/>
            <person name="Pohl T."/>
            <person name="Merkel B.J."/>
            <person name="Hornburger P."/>
            <person name="Mueller R.-W."/>
            <person name="Bruemmer F."/>
            <person name="Labrenz M."/>
            <person name="Spormann A.M."/>
            <person name="Op den Camp H."/>
            <person name="Overmann J."/>
            <person name="Amann R."/>
            <person name="Jetten M.S.M."/>
            <person name="Mascher T."/>
            <person name="Medema M.H."/>
            <person name="Devos D.P."/>
            <person name="Kaster A.-K."/>
            <person name="Ovreas L."/>
            <person name="Rohde M."/>
            <person name="Galperin M.Y."/>
            <person name="Jogler C."/>
        </authorList>
    </citation>
    <scope>NUCLEOTIDE SEQUENCE [LARGE SCALE GENOMIC DNA]</scope>
    <source>
        <strain evidence="5 6">K22_7</strain>
    </source>
</reference>
<dbReference type="InterPro" id="IPR053812">
    <property type="entry name" value="HTH_Sigma70_ECF-like"/>
</dbReference>
<accession>A0A517NIV5</accession>
<evidence type="ECO:0000313" key="5">
    <source>
        <dbReference type="EMBL" id="QDT07018.1"/>
    </source>
</evidence>
<evidence type="ECO:0000256" key="3">
    <source>
        <dbReference type="ARBA" id="ARBA00023163"/>
    </source>
</evidence>
<dbReference type="PANTHER" id="PTHR43133:SF39">
    <property type="entry name" value="SIMILAR TO RNA POLYMERASE SIGMA-E FACTOR"/>
    <property type="match status" value="1"/>
</dbReference>
<evidence type="ECO:0000259" key="4">
    <source>
        <dbReference type="Pfam" id="PF07638"/>
    </source>
</evidence>
<dbReference type="Gene3D" id="1.10.10.10">
    <property type="entry name" value="Winged helix-like DNA-binding domain superfamily/Winged helix DNA-binding domain"/>
    <property type="match status" value="1"/>
</dbReference>
<gene>
    <name evidence="5" type="ORF">K227x_54430</name>
</gene>
<keyword evidence="6" id="KW-1185">Reference proteome</keyword>
<keyword evidence="1" id="KW-0805">Transcription regulation</keyword>
<dbReference type="NCBIfam" id="TIGR02999">
    <property type="entry name" value="Sig-70_X6"/>
    <property type="match status" value="1"/>
</dbReference>
<dbReference type="GO" id="GO:0016987">
    <property type="term" value="F:sigma factor activity"/>
    <property type="evidence" value="ECO:0007669"/>
    <property type="project" value="UniProtKB-KW"/>
</dbReference>
<keyword evidence="3" id="KW-0804">Transcription</keyword>
<name>A0A517NIV5_9BACT</name>
<dbReference type="Pfam" id="PF07638">
    <property type="entry name" value="Sigma70_ECF"/>
    <property type="match status" value="1"/>
</dbReference>
<proteinExistence type="predicted"/>
<dbReference type="GO" id="GO:0006352">
    <property type="term" value="P:DNA-templated transcription initiation"/>
    <property type="evidence" value="ECO:0007669"/>
    <property type="project" value="InterPro"/>
</dbReference>
<dbReference type="AlphaFoldDB" id="A0A517NIV5"/>
<protein>
    <submittedName>
        <fullName evidence="5">ECF sigma factor</fullName>
    </submittedName>
</protein>